<evidence type="ECO:0000256" key="4">
    <source>
        <dbReference type="SAM" id="Phobius"/>
    </source>
</evidence>
<dbReference type="PANTHER" id="PTHR48081:SF8">
    <property type="entry name" value="ALPHA_BETA HYDROLASE FOLD-3 DOMAIN-CONTAINING PROTEIN-RELATED"/>
    <property type="match status" value="1"/>
</dbReference>
<evidence type="ECO:0000313" key="7">
    <source>
        <dbReference type="Proteomes" id="UP001239445"/>
    </source>
</evidence>
<dbReference type="Pfam" id="PF07859">
    <property type="entry name" value="Abhydrolase_3"/>
    <property type="match status" value="1"/>
</dbReference>
<dbReference type="InterPro" id="IPR033140">
    <property type="entry name" value="Lipase_GDXG_put_SER_AS"/>
</dbReference>
<keyword evidence="2 6" id="KW-0378">Hydrolase</keyword>
<evidence type="ECO:0000313" key="6">
    <source>
        <dbReference type="EMBL" id="KAK1751411.1"/>
    </source>
</evidence>
<keyword evidence="4" id="KW-0472">Membrane</keyword>
<dbReference type="InterPro" id="IPR050300">
    <property type="entry name" value="GDXG_lipolytic_enzyme"/>
</dbReference>
<comment type="similarity">
    <text evidence="1">Belongs to the 'GDXG' lipolytic enzyme family.</text>
</comment>
<name>A0AAJ0B4C0_9PEZI</name>
<organism evidence="6 7">
    <name type="scientific">Echria macrotheca</name>
    <dbReference type="NCBI Taxonomy" id="438768"/>
    <lineage>
        <taxon>Eukaryota</taxon>
        <taxon>Fungi</taxon>
        <taxon>Dikarya</taxon>
        <taxon>Ascomycota</taxon>
        <taxon>Pezizomycotina</taxon>
        <taxon>Sordariomycetes</taxon>
        <taxon>Sordariomycetidae</taxon>
        <taxon>Sordariales</taxon>
        <taxon>Schizotheciaceae</taxon>
        <taxon>Echria</taxon>
    </lineage>
</organism>
<dbReference type="PROSITE" id="PS01174">
    <property type="entry name" value="LIPASE_GDXG_SER"/>
    <property type="match status" value="1"/>
</dbReference>
<dbReference type="AlphaFoldDB" id="A0AAJ0B4C0"/>
<dbReference type="GO" id="GO:0016787">
    <property type="term" value="F:hydrolase activity"/>
    <property type="evidence" value="ECO:0007669"/>
    <property type="project" value="UniProtKB-KW"/>
</dbReference>
<feature type="domain" description="Alpha/beta hydrolase fold-3" evidence="5">
    <location>
        <begin position="92"/>
        <end position="305"/>
    </location>
</feature>
<dbReference type="Gene3D" id="3.40.50.1820">
    <property type="entry name" value="alpha/beta hydrolase"/>
    <property type="match status" value="1"/>
</dbReference>
<sequence length="342" mass="37971">MLLTASRTLRSWFRPAIDALFGRNLPFAYRWRLLLLQPISLITYSIATIPWLFSRPFKAEYITVAPGRTLRILVFNQYGPNKEGKLRPLHLDIHGGAFVGGLPEANAQFCARVAEQTGAVVFSTSYRYAPAHPFPAAIDDVDAVLAYLRKHAIEKYGADPNLITVSGDSAGGNLALATALSAPGAVKASVTFYASINLRLSPWQKPYGMPGTTKRLKDPFSFLLPLFDSYPGPVRDRELNNPRMSPYLAKLDDLPENMLLVVPAVDILVYEQLSFAKRLTEEMGESEDYAGRSVGTLYVEKGFHGYLGVPSPPGPKELKDQAWNAGVKFIQDAHRKHGWFWS</sequence>
<evidence type="ECO:0000256" key="1">
    <source>
        <dbReference type="ARBA" id="ARBA00010515"/>
    </source>
</evidence>
<gene>
    <name evidence="6" type="ORF">QBC47DRAFT_406114</name>
</gene>
<reference evidence="6" key="1">
    <citation type="submission" date="2023-06" db="EMBL/GenBank/DDBJ databases">
        <title>Genome-scale phylogeny and comparative genomics of the fungal order Sordariales.</title>
        <authorList>
            <consortium name="Lawrence Berkeley National Laboratory"/>
            <person name="Hensen N."/>
            <person name="Bonometti L."/>
            <person name="Westerberg I."/>
            <person name="Brannstrom I.O."/>
            <person name="Guillou S."/>
            <person name="Cros-Aarteil S."/>
            <person name="Calhoun S."/>
            <person name="Haridas S."/>
            <person name="Kuo A."/>
            <person name="Mondo S."/>
            <person name="Pangilinan J."/>
            <person name="Riley R."/>
            <person name="Labutti K."/>
            <person name="Andreopoulos B."/>
            <person name="Lipzen A."/>
            <person name="Chen C."/>
            <person name="Yanf M."/>
            <person name="Daum C."/>
            <person name="Ng V."/>
            <person name="Clum A."/>
            <person name="Steindorff A."/>
            <person name="Ohm R."/>
            <person name="Martin F."/>
            <person name="Silar P."/>
            <person name="Natvig D."/>
            <person name="Lalanne C."/>
            <person name="Gautier V."/>
            <person name="Ament-Velasquez S.L."/>
            <person name="Kruys A."/>
            <person name="Hutchinson M.I."/>
            <person name="Powell A.J."/>
            <person name="Barry K."/>
            <person name="Miller A.N."/>
            <person name="Grigoriev I.V."/>
            <person name="Debuchy R."/>
            <person name="Gladieux P."/>
            <person name="Thoren M.H."/>
            <person name="Johannesson H."/>
        </authorList>
    </citation>
    <scope>NUCLEOTIDE SEQUENCE</scope>
    <source>
        <strain evidence="6">PSN4</strain>
    </source>
</reference>
<keyword evidence="7" id="KW-1185">Reference proteome</keyword>
<proteinExistence type="inferred from homology"/>
<dbReference type="InterPro" id="IPR029058">
    <property type="entry name" value="AB_hydrolase_fold"/>
</dbReference>
<evidence type="ECO:0000256" key="2">
    <source>
        <dbReference type="ARBA" id="ARBA00022801"/>
    </source>
</evidence>
<keyword evidence="4" id="KW-0812">Transmembrane</keyword>
<dbReference type="Proteomes" id="UP001239445">
    <property type="component" value="Unassembled WGS sequence"/>
</dbReference>
<evidence type="ECO:0000256" key="3">
    <source>
        <dbReference type="PROSITE-ProRule" id="PRU10038"/>
    </source>
</evidence>
<accession>A0AAJ0B4C0</accession>
<dbReference type="SUPFAM" id="SSF53474">
    <property type="entry name" value="alpha/beta-Hydrolases"/>
    <property type="match status" value="1"/>
</dbReference>
<keyword evidence="4" id="KW-1133">Transmembrane helix</keyword>
<dbReference type="EMBL" id="MU839842">
    <property type="protein sequence ID" value="KAK1751411.1"/>
    <property type="molecule type" value="Genomic_DNA"/>
</dbReference>
<evidence type="ECO:0000259" key="5">
    <source>
        <dbReference type="Pfam" id="PF07859"/>
    </source>
</evidence>
<comment type="caution">
    <text evidence="6">The sequence shown here is derived from an EMBL/GenBank/DDBJ whole genome shotgun (WGS) entry which is preliminary data.</text>
</comment>
<feature type="transmembrane region" description="Helical" evidence="4">
    <location>
        <begin position="33"/>
        <end position="53"/>
    </location>
</feature>
<feature type="active site" evidence="3">
    <location>
        <position position="169"/>
    </location>
</feature>
<dbReference type="PANTHER" id="PTHR48081">
    <property type="entry name" value="AB HYDROLASE SUPERFAMILY PROTEIN C4A8.06C"/>
    <property type="match status" value="1"/>
</dbReference>
<dbReference type="InterPro" id="IPR013094">
    <property type="entry name" value="AB_hydrolase_3"/>
</dbReference>
<protein>
    <submittedName>
        <fullName evidence="6">Alpha/Beta hydrolase protein</fullName>
    </submittedName>
</protein>